<evidence type="ECO:0000256" key="1">
    <source>
        <dbReference type="ARBA" id="ARBA00023125"/>
    </source>
</evidence>
<dbReference type="OMA" id="MISSRIC"/>
<dbReference type="InterPro" id="IPR012337">
    <property type="entry name" value="RNaseH-like_sf"/>
</dbReference>
<dbReference type="EnsemblPlants" id="Solyc01g049975.1.1">
    <property type="protein sequence ID" value="Solyc01g049975.1.1"/>
    <property type="gene ID" value="Solyc01g049975.1"/>
</dbReference>
<dbReference type="InterPro" id="IPR025525">
    <property type="entry name" value="hAT-like_transposase_RNase-H"/>
</dbReference>
<dbReference type="PaxDb" id="4081-Solyc01g050000.2.1"/>
<accession>A0A3Q7EDN6</accession>
<dbReference type="Gramene" id="Solyc01g049975.1.1">
    <property type="protein sequence ID" value="Solyc01g049975.1.1"/>
    <property type="gene ID" value="Solyc01g049975.1"/>
</dbReference>
<dbReference type="STRING" id="4081.A0A3Q7EDN6"/>
<dbReference type="PANTHER" id="PTHR46481">
    <property type="entry name" value="ZINC FINGER BED DOMAIN-CONTAINING PROTEIN 4"/>
    <property type="match status" value="1"/>
</dbReference>
<dbReference type="GO" id="GO:0003677">
    <property type="term" value="F:DNA binding"/>
    <property type="evidence" value="ECO:0007669"/>
    <property type="project" value="UniProtKB-KW"/>
</dbReference>
<dbReference type="InParanoid" id="A0A3Q7EDN6"/>
<dbReference type="PANTHER" id="PTHR46481:SF6">
    <property type="entry name" value="ZINC FINGER BED DOMAIN-CONTAINING PROTEIN RICESLEEPER 2-LIKE"/>
    <property type="match status" value="1"/>
</dbReference>
<dbReference type="Pfam" id="PF14372">
    <property type="entry name" value="hAT-like_RNase-H"/>
    <property type="match status" value="1"/>
</dbReference>
<evidence type="ECO:0000259" key="2">
    <source>
        <dbReference type="Pfam" id="PF14372"/>
    </source>
</evidence>
<dbReference type="InterPro" id="IPR052035">
    <property type="entry name" value="ZnF_BED_domain_contain"/>
</dbReference>
<keyword evidence="1" id="KW-0238">DNA-binding</keyword>
<keyword evidence="4" id="KW-1185">Reference proteome</keyword>
<dbReference type="SUPFAM" id="SSF53098">
    <property type="entry name" value="Ribonuclease H-like"/>
    <property type="match status" value="1"/>
</dbReference>
<organism evidence="3">
    <name type="scientific">Solanum lycopersicum</name>
    <name type="common">Tomato</name>
    <name type="synonym">Lycopersicon esculentum</name>
    <dbReference type="NCBI Taxonomy" id="4081"/>
    <lineage>
        <taxon>Eukaryota</taxon>
        <taxon>Viridiplantae</taxon>
        <taxon>Streptophyta</taxon>
        <taxon>Embryophyta</taxon>
        <taxon>Tracheophyta</taxon>
        <taxon>Spermatophyta</taxon>
        <taxon>Magnoliopsida</taxon>
        <taxon>eudicotyledons</taxon>
        <taxon>Gunneridae</taxon>
        <taxon>Pentapetalae</taxon>
        <taxon>asterids</taxon>
        <taxon>lamiids</taxon>
        <taxon>Solanales</taxon>
        <taxon>Solanaceae</taxon>
        <taxon>Solanoideae</taxon>
        <taxon>Solaneae</taxon>
        <taxon>Solanum</taxon>
        <taxon>Solanum subgen. Lycopersicon</taxon>
    </lineage>
</organism>
<reference evidence="3" key="2">
    <citation type="submission" date="2019-01" db="UniProtKB">
        <authorList>
            <consortium name="EnsemblPlants"/>
        </authorList>
    </citation>
    <scope>IDENTIFICATION</scope>
    <source>
        <strain evidence="3">cv. Heinz 1706</strain>
    </source>
</reference>
<evidence type="ECO:0000313" key="4">
    <source>
        <dbReference type="Proteomes" id="UP000004994"/>
    </source>
</evidence>
<evidence type="ECO:0000313" key="3">
    <source>
        <dbReference type="EnsemblPlants" id="Solyc01g049975.1.1"/>
    </source>
</evidence>
<name>A0A3Q7EDN6_SOLLC</name>
<feature type="domain" description="hAT-like transposase RNase-H fold" evidence="2">
    <location>
        <begin position="216"/>
        <end position="263"/>
    </location>
</feature>
<dbReference type="AlphaFoldDB" id="A0A3Q7EDN6"/>
<proteinExistence type="predicted"/>
<reference evidence="3" key="1">
    <citation type="journal article" date="2012" name="Nature">
        <title>The tomato genome sequence provides insights into fleshy fruit evolution.</title>
        <authorList>
            <consortium name="Tomato Genome Consortium"/>
        </authorList>
    </citation>
    <scope>NUCLEOTIDE SEQUENCE [LARGE SCALE GENOMIC DNA]</scope>
    <source>
        <strain evidence="3">cv. Heinz 1706</strain>
    </source>
</reference>
<sequence>MISSRICLTSDMWTSAASNGCMFLHVSPPHSGAVLGPLLINLIKEWGIKMKIFTLTLDNASCNNGVIDHLQDHLSLMRSLVCDGKFFHIRCGNRILNLIVKAGLEKADDAIEKVREGVKHIKNSEGRILKFVECIMNHGLPCSKKLCEDVSSRWNSTYQMLDSALLYQQAYIQYKFLDIDFKYLELYLPNVWKIQMLLREAKNSSDRVKNDMTTLMILSISIVLDPRYKLKFVRFCFSKIDPMTADAKVEKVVDHLQLLFREYLVPSTISLLGENVCHTSNNEMRDDVEEFDVFANQLDSGRDKTQLICT</sequence>
<protein>
    <recommendedName>
        <fullName evidence="2">hAT-like transposase RNase-H fold domain-containing protein</fullName>
    </recommendedName>
</protein>
<dbReference type="Proteomes" id="UP000004994">
    <property type="component" value="Chromosome 1"/>
</dbReference>